<dbReference type="InterPro" id="IPR001949">
    <property type="entry name" value="NADH-UbQ_OxRdtase_51kDa_CS"/>
</dbReference>
<dbReference type="InterPro" id="IPR011537">
    <property type="entry name" value="NADH-UbQ_OxRdtase_suF"/>
</dbReference>
<keyword evidence="4 13" id="KW-0004">4Fe-4S</keyword>
<dbReference type="GO" id="GO:0051539">
    <property type="term" value="F:4 iron, 4 sulfur cluster binding"/>
    <property type="evidence" value="ECO:0007669"/>
    <property type="project" value="UniProtKB-UniRule"/>
</dbReference>
<comment type="caution">
    <text evidence="15">The sequence shown here is derived from an EMBL/GenBank/DDBJ whole genome shotgun (WGS) entry which is preliminary data.</text>
</comment>
<evidence type="ECO:0000256" key="13">
    <source>
        <dbReference type="RuleBase" id="RU364066"/>
    </source>
</evidence>
<dbReference type="PANTHER" id="PTHR11780">
    <property type="entry name" value="NADH-UBIQUINONE OXIDOREDUCTASE FLAVOPROTEIN 1 NDUFV1"/>
    <property type="match status" value="1"/>
</dbReference>
<dbReference type="GO" id="GO:0048038">
    <property type="term" value="F:quinone binding"/>
    <property type="evidence" value="ECO:0007669"/>
    <property type="project" value="UniProtKB-KW"/>
</dbReference>
<dbReference type="Gene3D" id="6.10.250.1450">
    <property type="match status" value="1"/>
</dbReference>
<keyword evidence="9 13" id="KW-0408">Iron</keyword>
<evidence type="ECO:0000313" key="15">
    <source>
        <dbReference type="EMBL" id="RJP17407.1"/>
    </source>
</evidence>
<dbReference type="SMART" id="SM00928">
    <property type="entry name" value="NADH_4Fe-4S"/>
    <property type="match status" value="1"/>
</dbReference>
<evidence type="ECO:0000256" key="2">
    <source>
        <dbReference type="ARBA" id="ARBA00001966"/>
    </source>
</evidence>
<dbReference type="InterPro" id="IPR011538">
    <property type="entry name" value="Nuo51_FMN-bd"/>
</dbReference>
<dbReference type="GO" id="GO:0045333">
    <property type="term" value="P:cellular respiration"/>
    <property type="evidence" value="ECO:0007669"/>
    <property type="project" value="TreeGrafter"/>
</dbReference>
<keyword evidence="10 13" id="KW-0411">Iron-sulfur</keyword>
<accession>A0A3A4N6H5</accession>
<gene>
    <name evidence="15" type="primary">nuoF</name>
    <name evidence="15" type="ORF">C4520_16725</name>
</gene>
<dbReference type="Pfam" id="PF01512">
    <property type="entry name" value="Complex1_51K"/>
    <property type="match status" value="1"/>
</dbReference>
<evidence type="ECO:0000256" key="9">
    <source>
        <dbReference type="ARBA" id="ARBA00023004"/>
    </source>
</evidence>
<name>A0A3A4N6H5_ABYX5</name>
<evidence type="ECO:0000313" key="16">
    <source>
        <dbReference type="Proteomes" id="UP000265882"/>
    </source>
</evidence>
<feature type="domain" description="NADH-ubiquinone oxidoreductase 51kDa subunit iron-sulphur binding" evidence="14">
    <location>
        <begin position="328"/>
        <end position="373"/>
    </location>
</feature>
<comment type="catalytic activity">
    <reaction evidence="12 13">
        <text>a quinone + NADH + 5 H(+)(in) = a quinol + NAD(+) + 4 H(+)(out)</text>
        <dbReference type="Rhea" id="RHEA:57888"/>
        <dbReference type="ChEBI" id="CHEBI:15378"/>
        <dbReference type="ChEBI" id="CHEBI:24646"/>
        <dbReference type="ChEBI" id="CHEBI:57540"/>
        <dbReference type="ChEBI" id="CHEBI:57945"/>
        <dbReference type="ChEBI" id="CHEBI:132124"/>
    </reaction>
</comment>
<keyword evidence="15" id="KW-0560">Oxidoreductase</keyword>
<reference evidence="15 16" key="1">
    <citation type="journal article" date="2017" name="ISME J.">
        <title>Energy and carbon metabolisms in a deep terrestrial subsurface fluid microbial community.</title>
        <authorList>
            <person name="Momper L."/>
            <person name="Jungbluth S.P."/>
            <person name="Lee M.D."/>
            <person name="Amend J.P."/>
        </authorList>
    </citation>
    <scope>NUCLEOTIDE SEQUENCE [LARGE SCALE GENOMIC DNA]</scope>
    <source>
        <strain evidence="15">SURF_5</strain>
    </source>
</reference>
<dbReference type="EC" id="7.1.1.-" evidence="13"/>
<dbReference type="SUPFAM" id="SSF142019">
    <property type="entry name" value="Nqo1 FMN-binding domain-like"/>
    <property type="match status" value="1"/>
</dbReference>
<dbReference type="SUPFAM" id="SSF140490">
    <property type="entry name" value="Nqo1C-terminal domain-like"/>
    <property type="match status" value="1"/>
</dbReference>
<evidence type="ECO:0000256" key="11">
    <source>
        <dbReference type="ARBA" id="ARBA00023027"/>
    </source>
</evidence>
<dbReference type="PANTHER" id="PTHR11780:SF10">
    <property type="entry name" value="NADH DEHYDROGENASE [UBIQUINONE] FLAVOPROTEIN 1, MITOCHONDRIAL"/>
    <property type="match status" value="1"/>
</dbReference>
<dbReference type="Pfam" id="PF10589">
    <property type="entry name" value="NADH_4Fe-4S"/>
    <property type="match status" value="1"/>
</dbReference>
<keyword evidence="11 13" id="KW-0520">NAD</keyword>
<organism evidence="15 16">
    <name type="scientific">Abyssobacteria bacterium (strain SURF_5)</name>
    <dbReference type="NCBI Taxonomy" id="2093360"/>
    <lineage>
        <taxon>Bacteria</taxon>
        <taxon>Pseudomonadati</taxon>
        <taxon>Candidatus Hydrogenedentota</taxon>
        <taxon>Candidatus Abyssobacteria</taxon>
    </lineage>
</organism>
<comment type="cofactor">
    <cofactor evidence="1 13">
        <name>FMN</name>
        <dbReference type="ChEBI" id="CHEBI:58210"/>
    </cofactor>
</comment>
<dbReference type="InterPro" id="IPR037207">
    <property type="entry name" value="Nuop51_4Fe4S-bd_sf"/>
</dbReference>
<evidence type="ECO:0000256" key="8">
    <source>
        <dbReference type="ARBA" id="ARBA00022967"/>
    </source>
</evidence>
<dbReference type="FunFam" id="1.20.1440.230:FF:000002">
    <property type="entry name" value="NADH-quinone oxidoreductase subunit F"/>
    <property type="match status" value="1"/>
</dbReference>
<protein>
    <recommendedName>
        <fullName evidence="13">NADH-quinone oxidoreductase subunit F</fullName>
        <ecNumber evidence="13">7.1.1.-</ecNumber>
    </recommendedName>
</protein>
<dbReference type="Pfam" id="PF10531">
    <property type="entry name" value="SLBB"/>
    <property type="match status" value="1"/>
</dbReference>
<evidence type="ECO:0000256" key="4">
    <source>
        <dbReference type="ARBA" id="ARBA00022485"/>
    </source>
</evidence>
<dbReference type="NCBIfam" id="TIGR01959">
    <property type="entry name" value="nuoF_fam"/>
    <property type="match status" value="1"/>
</dbReference>
<evidence type="ECO:0000259" key="14">
    <source>
        <dbReference type="SMART" id="SM00928"/>
    </source>
</evidence>
<dbReference type="GO" id="GO:0046872">
    <property type="term" value="F:metal ion binding"/>
    <property type="evidence" value="ECO:0007669"/>
    <property type="project" value="UniProtKB-KW"/>
</dbReference>
<evidence type="ECO:0000256" key="1">
    <source>
        <dbReference type="ARBA" id="ARBA00001917"/>
    </source>
</evidence>
<keyword evidence="8" id="KW-1278">Translocase</keyword>
<evidence type="ECO:0000256" key="6">
    <source>
        <dbReference type="ARBA" id="ARBA00022643"/>
    </source>
</evidence>
<dbReference type="InterPro" id="IPR037225">
    <property type="entry name" value="Nuo51_FMN-bd_sf"/>
</dbReference>
<dbReference type="GO" id="GO:0008137">
    <property type="term" value="F:NADH dehydrogenase (ubiquinone) activity"/>
    <property type="evidence" value="ECO:0007669"/>
    <property type="project" value="InterPro"/>
</dbReference>
<dbReference type="GO" id="GO:0010181">
    <property type="term" value="F:FMN binding"/>
    <property type="evidence" value="ECO:0007669"/>
    <property type="project" value="InterPro"/>
</dbReference>
<dbReference type="SUPFAM" id="SSF142984">
    <property type="entry name" value="Nqo1 middle domain-like"/>
    <property type="match status" value="1"/>
</dbReference>
<dbReference type="NCBIfam" id="NF010120">
    <property type="entry name" value="PRK13596.1"/>
    <property type="match status" value="1"/>
</dbReference>
<keyword evidence="5 13" id="KW-0285">Flavoprotein</keyword>
<sequence>MDKPLTQNFRIEEEPPSIQEYEKSGGYMALRKALEIPPQDVQRLVKESNLRGRGGAGFQTGMKWSFVPMGPDAPRPKYYVVNADEMEPGTFKDRYLLENDPHQIIEGAIIGAYAIEAEFSYIFLRWEYRRAARRIEKAIAEAYQRGYLGKNILKSGMNLEMHLHVSAGRYMCGEEFGLLDALEGRRAHPRAKPPFPQVCGLWGRPTVVNNVETVANIRHIIMNGPEWYRGLSLSGDGGTKLFGVSGKVRRPGLWELPMGISLEELLVEHAGGMQEGYRLKGLLPGGASTDFLTHEHLQVKLDFDSVQQIGSRLGTGTVVVLDDKTCPVGMVHNLMEFFARESCGWCTPCREGLPWIEKTMAAIENGNGKPGDIEMLEEQTRLMAPGNTFCALAPGAMEPLQSAIKHFRDDFERHISERRCPWRK</sequence>
<dbReference type="Gene3D" id="3.40.50.11540">
    <property type="entry name" value="NADH-ubiquinone oxidoreductase 51kDa subunit"/>
    <property type="match status" value="1"/>
</dbReference>
<comment type="function">
    <text evidence="13">NDH-1 shuttles electrons from NADH, via FMN and iron-sulfur (Fe-S) centers, to quinones in the respiratory chain.</text>
</comment>
<keyword evidence="13" id="KW-0874">Quinone</keyword>
<dbReference type="InterPro" id="IPR019554">
    <property type="entry name" value="Soluble_ligand-bd"/>
</dbReference>
<comment type="similarity">
    <text evidence="3 13">Belongs to the complex I 51 kDa subunit family.</text>
</comment>
<dbReference type="InterPro" id="IPR050837">
    <property type="entry name" value="ComplexI_51kDa_subunit"/>
</dbReference>
<proteinExistence type="inferred from homology"/>
<evidence type="ECO:0000256" key="3">
    <source>
        <dbReference type="ARBA" id="ARBA00007523"/>
    </source>
</evidence>
<dbReference type="GO" id="GO:0003954">
    <property type="term" value="F:NADH dehydrogenase activity"/>
    <property type="evidence" value="ECO:0007669"/>
    <property type="project" value="TreeGrafter"/>
</dbReference>
<dbReference type="InterPro" id="IPR019575">
    <property type="entry name" value="Nuop51_4Fe4S-bd"/>
</dbReference>
<dbReference type="FunFam" id="3.40.50.11540:FF:000001">
    <property type="entry name" value="NADH dehydrogenase [ubiquinone] flavoprotein 1, mitochondrial"/>
    <property type="match status" value="1"/>
</dbReference>
<evidence type="ECO:0000256" key="5">
    <source>
        <dbReference type="ARBA" id="ARBA00022630"/>
    </source>
</evidence>
<dbReference type="Gene3D" id="1.20.1440.230">
    <property type="entry name" value="NADH-ubiquinone oxidoreductase 51kDa subunit, iron-sulphur binding domain"/>
    <property type="match status" value="1"/>
</dbReference>
<comment type="cofactor">
    <cofactor evidence="2 13">
        <name>[4Fe-4S] cluster</name>
        <dbReference type="ChEBI" id="CHEBI:49883"/>
    </cofactor>
</comment>
<dbReference type="GO" id="GO:0051287">
    <property type="term" value="F:NAD binding"/>
    <property type="evidence" value="ECO:0007669"/>
    <property type="project" value="UniProtKB-UniRule"/>
</dbReference>
<keyword evidence="7 13" id="KW-0479">Metal-binding</keyword>
<keyword evidence="6 13" id="KW-0288">FMN</keyword>
<dbReference type="PROSITE" id="PS00645">
    <property type="entry name" value="COMPLEX1_51K_2"/>
    <property type="match status" value="1"/>
</dbReference>
<evidence type="ECO:0000256" key="12">
    <source>
        <dbReference type="ARBA" id="ARBA00047712"/>
    </source>
</evidence>
<evidence type="ECO:0000256" key="7">
    <source>
        <dbReference type="ARBA" id="ARBA00022723"/>
    </source>
</evidence>
<dbReference type="AlphaFoldDB" id="A0A3A4N6H5"/>
<dbReference type="Gene3D" id="3.10.20.600">
    <property type="match status" value="1"/>
</dbReference>
<dbReference type="Proteomes" id="UP000265882">
    <property type="component" value="Unassembled WGS sequence"/>
</dbReference>
<evidence type="ECO:0000256" key="10">
    <source>
        <dbReference type="ARBA" id="ARBA00023014"/>
    </source>
</evidence>
<dbReference type="EMBL" id="QZKU01000115">
    <property type="protein sequence ID" value="RJP17407.1"/>
    <property type="molecule type" value="Genomic_DNA"/>
</dbReference>